<dbReference type="AlphaFoldDB" id="A0AAV9HRR2"/>
<comment type="caution">
    <text evidence="10">The sequence shown here is derived from an EMBL/GenBank/DDBJ whole genome shotgun (WGS) entry which is preliminary data.</text>
</comment>
<evidence type="ECO:0000256" key="3">
    <source>
        <dbReference type="ARBA" id="ARBA00022617"/>
    </source>
</evidence>
<protein>
    <submittedName>
        <fullName evidence="10">Peroxidase</fullName>
    </submittedName>
</protein>
<keyword evidence="3" id="KW-0349">Heme</keyword>
<gene>
    <name evidence="10" type="ORF">QBC42DRAFT_295912</name>
</gene>
<proteinExistence type="inferred from homology"/>
<dbReference type="PANTHER" id="PTHR33577">
    <property type="entry name" value="STERIGMATOCYSTIN BIOSYNTHESIS PEROXIDASE STCC-RELATED"/>
    <property type="match status" value="1"/>
</dbReference>
<feature type="compositionally biased region" description="Polar residues" evidence="8">
    <location>
        <begin position="1"/>
        <end position="11"/>
    </location>
</feature>
<dbReference type="InterPro" id="IPR000028">
    <property type="entry name" value="Chloroperoxidase"/>
</dbReference>
<dbReference type="Proteomes" id="UP001321749">
    <property type="component" value="Unassembled WGS sequence"/>
</dbReference>
<name>A0AAV9HRR2_9PEZI</name>
<dbReference type="PROSITE" id="PS51405">
    <property type="entry name" value="HEME_HALOPEROXIDASE"/>
    <property type="match status" value="1"/>
</dbReference>
<evidence type="ECO:0000256" key="2">
    <source>
        <dbReference type="ARBA" id="ARBA00022559"/>
    </source>
</evidence>
<comment type="similarity">
    <text evidence="7">Belongs to the chloroperoxidase family.</text>
</comment>
<evidence type="ECO:0000256" key="6">
    <source>
        <dbReference type="ARBA" id="ARBA00023004"/>
    </source>
</evidence>
<accession>A0AAV9HRR2</accession>
<evidence type="ECO:0000313" key="10">
    <source>
        <dbReference type="EMBL" id="KAK4463429.1"/>
    </source>
</evidence>
<reference evidence="10" key="2">
    <citation type="submission" date="2023-06" db="EMBL/GenBank/DDBJ databases">
        <authorList>
            <consortium name="Lawrence Berkeley National Laboratory"/>
            <person name="Mondo S.J."/>
            <person name="Hensen N."/>
            <person name="Bonometti L."/>
            <person name="Westerberg I."/>
            <person name="Brannstrom I.O."/>
            <person name="Guillou S."/>
            <person name="Cros-Aarteil S."/>
            <person name="Calhoun S."/>
            <person name="Haridas S."/>
            <person name="Kuo A."/>
            <person name="Pangilinan J."/>
            <person name="Riley R."/>
            <person name="Labutti K."/>
            <person name="Andreopoulos B."/>
            <person name="Lipzen A."/>
            <person name="Chen C."/>
            <person name="Yanf M."/>
            <person name="Daum C."/>
            <person name="Ng V."/>
            <person name="Clum A."/>
            <person name="Steindorff A."/>
            <person name="Ohm R."/>
            <person name="Martin F."/>
            <person name="Silar P."/>
            <person name="Natvig D."/>
            <person name="Lalanne C."/>
            <person name="Gautier V."/>
            <person name="Ament-Velasquez S.L."/>
            <person name="Kruys A."/>
            <person name="Hutchinson M.I."/>
            <person name="Powell A.J."/>
            <person name="Barry K."/>
            <person name="Miller A.N."/>
            <person name="Grigoriev I.V."/>
            <person name="Debuchy R."/>
            <person name="Gladieux P."/>
            <person name="Thoren M.H."/>
            <person name="Johannesson H."/>
        </authorList>
    </citation>
    <scope>NUCLEOTIDE SEQUENCE</scope>
    <source>
        <strain evidence="10">PSN324</strain>
    </source>
</reference>
<keyword evidence="11" id="KW-1185">Reference proteome</keyword>
<reference evidence="10" key="1">
    <citation type="journal article" date="2023" name="Mol. Phylogenet. Evol.">
        <title>Genome-scale phylogeny and comparative genomics of the fungal order Sordariales.</title>
        <authorList>
            <person name="Hensen N."/>
            <person name="Bonometti L."/>
            <person name="Westerberg I."/>
            <person name="Brannstrom I.O."/>
            <person name="Guillou S."/>
            <person name="Cros-Aarteil S."/>
            <person name="Calhoun S."/>
            <person name="Haridas S."/>
            <person name="Kuo A."/>
            <person name="Mondo S."/>
            <person name="Pangilinan J."/>
            <person name="Riley R."/>
            <person name="LaButti K."/>
            <person name="Andreopoulos B."/>
            <person name="Lipzen A."/>
            <person name="Chen C."/>
            <person name="Yan M."/>
            <person name="Daum C."/>
            <person name="Ng V."/>
            <person name="Clum A."/>
            <person name="Steindorff A."/>
            <person name="Ohm R.A."/>
            <person name="Martin F."/>
            <person name="Silar P."/>
            <person name="Natvig D.O."/>
            <person name="Lalanne C."/>
            <person name="Gautier V."/>
            <person name="Ament-Velasquez S.L."/>
            <person name="Kruys A."/>
            <person name="Hutchinson M.I."/>
            <person name="Powell A.J."/>
            <person name="Barry K."/>
            <person name="Miller A.N."/>
            <person name="Grigoriev I.V."/>
            <person name="Debuchy R."/>
            <person name="Gladieux P."/>
            <person name="Hiltunen Thoren M."/>
            <person name="Johannesson H."/>
        </authorList>
    </citation>
    <scope>NUCLEOTIDE SEQUENCE</scope>
    <source>
        <strain evidence="10">PSN324</strain>
    </source>
</reference>
<dbReference type="InterPro" id="IPR036851">
    <property type="entry name" value="Chloroperoxidase-like_sf"/>
</dbReference>
<evidence type="ECO:0000256" key="4">
    <source>
        <dbReference type="ARBA" id="ARBA00022723"/>
    </source>
</evidence>
<evidence type="ECO:0000256" key="1">
    <source>
        <dbReference type="ARBA" id="ARBA00001970"/>
    </source>
</evidence>
<dbReference type="GO" id="GO:0004601">
    <property type="term" value="F:peroxidase activity"/>
    <property type="evidence" value="ECO:0007669"/>
    <property type="project" value="UniProtKB-KW"/>
</dbReference>
<comment type="cofactor">
    <cofactor evidence="1">
        <name>heme b</name>
        <dbReference type="ChEBI" id="CHEBI:60344"/>
    </cofactor>
</comment>
<dbReference type="PANTHER" id="PTHR33577:SF9">
    <property type="entry name" value="PEROXIDASE STCC"/>
    <property type="match status" value="1"/>
</dbReference>
<sequence length="272" mass="30433">MSQPQESTSSLARGEYSKSCKSDLRGPCPMINTLANHGYLPRDGRSLHAGEVYSALNEAGLSPALRAVFSNPIFLEHHGQQKQQSMPLLSKTWFFVRNPWAIFFSKFGMRNPGQFDSKGKPVINIDQIAAEGAVEHDISLSRFDRAQGDCLTPQPELVDDLVASSSDGGQTLTAEDLAALRLRRIEKQKRDNPELLYGPEQHRLSCAEIALILCVFGDGFKVPVEYVKAFFVDERLPIQEGWKKRGWWSTLGFRELGSTARRVADLVGYKFE</sequence>
<evidence type="ECO:0000256" key="8">
    <source>
        <dbReference type="SAM" id="MobiDB-lite"/>
    </source>
</evidence>
<dbReference type="GO" id="GO:0046872">
    <property type="term" value="F:metal ion binding"/>
    <property type="evidence" value="ECO:0007669"/>
    <property type="project" value="UniProtKB-KW"/>
</dbReference>
<keyword evidence="5" id="KW-0560">Oxidoreductase</keyword>
<dbReference type="Gene3D" id="1.10.489.10">
    <property type="entry name" value="Chloroperoxidase-like"/>
    <property type="match status" value="1"/>
</dbReference>
<dbReference type="Pfam" id="PF01328">
    <property type="entry name" value="Peroxidase_2"/>
    <property type="match status" value="1"/>
</dbReference>
<keyword evidence="6" id="KW-0408">Iron</keyword>
<evidence type="ECO:0000256" key="5">
    <source>
        <dbReference type="ARBA" id="ARBA00023002"/>
    </source>
</evidence>
<keyword evidence="4" id="KW-0479">Metal-binding</keyword>
<evidence type="ECO:0000259" key="9">
    <source>
        <dbReference type="PROSITE" id="PS51405"/>
    </source>
</evidence>
<organism evidence="10 11">
    <name type="scientific">Cladorrhinum samala</name>
    <dbReference type="NCBI Taxonomy" id="585594"/>
    <lineage>
        <taxon>Eukaryota</taxon>
        <taxon>Fungi</taxon>
        <taxon>Dikarya</taxon>
        <taxon>Ascomycota</taxon>
        <taxon>Pezizomycotina</taxon>
        <taxon>Sordariomycetes</taxon>
        <taxon>Sordariomycetidae</taxon>
        <taxon>Sordariales</taxon>
        <taxon>Podosporaceae</taxon>
        <taxon>Cladorrhinum</taxon>
    </lineage>
</organism>
<dbReference type="EMBL" id="MU864959">
    <property type="protein sequence ID" value="KAK4463429.1"/>
    <property type="molecule type" value="Genomic_DNA"/>
</dbReference>
<feature type="domain" description="Heme haloperoxidase family profile" evidence="9">
    <location>
        <begin position="12"/>
        <end position="268"/>
    </location>
</feature>
<evidence type="ECO:0000313" key="11">
    <source>
        <dbReference type="Proteomes" id="UP001321749"/>
    </source>
</evidence>
<keyword evidence="2 10" id="KW-0575">Peroxidase</keyword>
<dbReference type="SUPFAM" id="SSF47571">
    <property type="entry name" value="Cloroperoxidase"/>
    <property type="match status" value="1"/>
</dbReference>
<evidence type="ECO:0000256" key="7">
    <source>
        <dbReference type="ARBA" id="ARBA00025795"/>
    </source>
</evidence>
<feature type="region of interest" description="Disordered" evidence="8">
    <location>
        <begin position="1"/>
        <end position="22"/>
    </location>
</feature>